<dbReference type="EMBL" id="CAVNYO010000084">
    <property type="protein sequence ID" value="CAK5265284.1"/>
    <property type="molecule type" value="Genomic_DNA"/>
</dbReference>
<dbReference type="Proteomes" id="UP001295794">
    <property type="component" value="Unassembled WGS sequence"/>
</dbReference>
<dbReference type="AlphaFoldDB" id="A0AAD2JW52"/>
<protein>
    <submittedName>
        <fullName evidence="1">Uncharacterized protein</fullName>
    </submittedName>
</protein>
<reference evidence="1" key="1">
    <citation type="submission" date="2023-11" db="EMBL/GenBank/DDBJ databases">
        <authorList>
            <person name="De Vega J J."/>
            <person name="De Vega J J."/>
        </authorList>
    </citation>
    <scope>NUCLEOTIDE SEQUENCE</scope>
</reference>
<keyword evidence="2" id="KW-1185">Reference proteome</keyword>
<sequence length="223" mass="24631">MHLALARSPRRYFLYQPKTGIPTRIKGKLSSDLMPVLKQLRIDLLTTMFSSKGFTCVHCDLSSPESSTAHDSSLVIKHFMNGDQGSSSHYTTLTAITLDLKTSFRLSGHASFFPPVLYARSAAALIAQAYISSNPVSAMILSGTIPANNAQVSPKLLPTEFPEFNFEPKFPIALLTSKMHLEHLNQNSNRLSQDPNVSLLECEDLESSDAVSKMELWMDELGI</sequence>
<evidence type="ECO:0000313" key="1">
    <source>
        <dbReference type="EMBL" id="CAK5265284.1"/>
    </source>
</evidence>
<organism evidence="1 2">
    <name type="scientific">Mycena citricolor</name>
    <dbReference type="NCBI Taxonomy" id="2018698"/>
    <lineage>
        <taxon>Eukaryota</taxon>
        <taxon>Fungi</taxon>
        <taxon>Dikarya</taxon>
        <taxon>Basidiomycota</taxon>
        <taxon>Agaricomycotina</taxon>
        <taxon>Agaricomycetes</taxon>
        <taxon>Agaricomycetidae</taxon>
        <taxon>Agaricales</taxon>
        <taxon>Marasmiineae</taxon>
        <taxon>Mycenaceae</taxon>
        <taxon>Mycena</taxon>
    </lineage>
</organism>
<comment type="caution">
    <text evidence="1">The sequence shown here is derived from an EMBL/GenBank/DDBJ whole genome shotgun (WGS) entry which is preliminary data.</text>
</comment>
<accession>A0AAD2JW52</accession>
<evidence type="ECO:0000313" key="2">
    <source>
        <dbReference type="Proteomes" id="UP001295794"/>
    </source>
</evidence>
<proteinExistence type="predicted"/>
<gene>
    <name evidence="1" type="ORF">MYCIT1_LOCUS6132</name>
</gene>
<name>A0AAD2JW52_9AGAR</name>